<gene>
    <name evidence="1" type="ORF">M8818_003514</name>
</gene>
<keyword evidence="2" id="KW-1185">Reference proteome</keyword>
<evidence type="ECO:0000313" key="1">
    <source>
        <dbReference type="EMBL" id="KAK8210345.1"/>
    </source>
</evidence>
<accession>A0ACC3SIU6</accession>
<reference evidence="1" key="1">
    <citation type="submission" date="2024-02" db="EMBL/GenBank/DDBJ databases">
        <title>Metagenome Assembled Genome of Zalaria obscura JY119.</title>
        <authorList>
            <person name="Vighnesh L."/>
            <person name="Jagadeeshwari U."/>
            <person name="Venkata Ramana C."/>
            <person name="Sasikala C."/>
        </authorList>
    </citation>
    <scope>NUCLEOTIDE SEQUENCE</scope>
    <source>
        <strain evidence="1">JY119</strain>
    </source>
</reference>
<name>A0ACC3SIU6_9PEZI</name>
<evidence type="ECO:0000313" key="2">
    <source>
        <dbReference type="Proteomes" id="UP001320706"/>
    </source>
</evidence>
<sequence length="738" mass="81529">MPAMQEKERGMWWIQKGLQMEAIRRDNHQVQSYSQTEKSQRWLATPTCRWWGFSMGKNTNVNVISASPAASQVLDFQQTSPLTSPTNDTPPQIDVFKAEKPNNKGKRRASPEQSVSFAQQVFVSPERENANIDPALVHDAGSAASTQAGDERRGSVPTSPFGEPSGSNPFADGMIMQHSMESPDFSTLQPMMDEAGFSGPDAPTVMTDLLELNLNNIDHMDVDLSDFSLAPSLMPGDSIDEDVEEIDRTMPPEPEDDTDLYPLQLAAYSGPRSPVRRGSSNSSLSNFSGPITSPALYHAVSSMTAFHSSRDIATLRVAGHEHKDASVRYLLQGINENTMELDNAIATTLTLAFAEVWDQHISTGNDHIKGARSLIHVALEKHRQQPLTGVELQRLKFLCNAWLLLETWDPPAYIESPEDPTSSVQHTLQTAEAYRWATLLYLQQAVPEIPSLPSSEMARKVLAYLATVPLASRTVVVQIFPLMSAGPEADTAEDRQWVRDRWRAMEQRMRLGLLNKCMELTAEVWRRRDTYNTPRSSTSPERTRPAGMQSPQRSAPKRAFSSLQEAERGQHGCDDRAAGSRVFGQGKVALVGGYDGMGLGSAAWVVVPLLGPLGGCMAGEGLENGFASNVSSEYGVGGVYIADGRALAHFMVHAGIGTLVLLLHFLLHSDPSDLEIIRRYMMPSYTFSKPCTQAIPNRHTLALHLIIAWITSYRPQKVKSYHISCSPPRRSRPRLRVL</sequence>
<dbReference type="EMBL" id="JAMKPW020000015">
    <property type="protein sequence ID" value="KAK8210345.1"/>
    <property type="molecule type" value="Genomic_DNA"/>
</dbReference>
<organism evidence="1 2">
    <name type="scientific">Zalaria obscura</name>
    <dbReference type="NCBI Taxonomy" id="2024903"/>
    <lineage>
        <taxon>Eukaryota</taxon>
        <taxon>Fungi</taxon>
        <taxon>Dikarya</taxon>
        <taxon>Ascomycota</taxon>
        <taxon>Pezizomycotina</taxon>
        <taxon>Dothideomycetes</taxon>
        <taxon>Dothideomycetidae</taxon>
        <taxon>Dothideales</taxon>
        <taxon>Zalariaceae</taxon>
        <taxon>Zalaria</taxon>
    </lineage>
</organism>
<proteinExistence type="predicted"/>
<comment type="caution">
    <text evidence="1">The sequence shown here is derived from an EMBL/GenBank/DDBJ whole genome shotgun (WGS) entry which is preliminary data.</text>
</comment>
<protein>
    <submittedName>
        <fullName evidence="1">Uncharacterized protein</fullName>
    </submittedName>
</protein>
<dbReference type="Proteomes" id="UP001320706">
    <property type="component" value="Unassembled WGS sequence"/>
</dbReference>